<sequence>MRQGLVYFAAIPALPMLVLLMTGRLVFFAVIGVIGSLRAWLQPPSDVSVSAPTLPFWLAWLAALATLACAIGVTFILLGATENWPAPKIWLARGSCLILGLLALLGAYRLALAGTRSLQIALARNLALLIAFELERLRAAADQRVRHVAGNPTQSPGPVEPLRVPEFLADRAEVRSLLGEPTEQALTALLHSLEEFNRAIVCRPPTEPGPVGDIRRQAGLLGDRLTGALRMLDPYLRGPA</sequence>
<dbReference type="Proteomes" id="UP000295783">
    <property type="component" value="Unassembled WGS sequence"/>
</dbReference>
<keyword evidence="1" id="KW-0812">Transmembrane</keyword>
<dbReference type="EMBL" id="SNYW01000009">
    <property type="protein sequence ID" value="TDQ81390.1"/>
    <property type="molecule type" value="Genomic_DNA"/>
</dbReference>
<evidence type="ECO:0000313" key="2">
    <source>
        <dbReference type="EMBL" id="TDQ81390.1"/>
    </source>
</evidence>
<dbReference type="RefSeq" id="WP_133613947.1">
    <property type="nucleotide sequence ID" value="NZ_SNYW01000009.1"/>
</dbReference>
<gene>
    <name evidence="2" type="ORF">A8950_2458</name>
</gene>
<comment type="caution">
    <text evidence="2">The sequence shown here is derived from an EMBL/GenBank/DDBJ whole genome shotgun (WGS) entry which is preliminary data.</text>
</comment>
<evidence type="ECO:0000256" key="1">
    <source>
        <dbReference type="SAM" id="Phobius"/>
    </source>
</evidence>
<feature type="transmembrane region" description="Helical" evidence="1">
    <location>
        <begin position="90"/>
        <end position="111"/>
    </location>
</feature>
<protein>
    <submittedName>
        <fullName evidence="2">Uncharacterized protein</fullName>
    </submittedName>
</protein>
<keyword evidence="1" id="KW-1133">Transmembrane helix</keyword>
<proteinExistence type="predicted"/>
<reference evidence="2 3" key="1">
    <citation type="submission" date="2019-03" db="EMBL/GenBank/DDBJ databases">
        <title>Genomic Encyclopedia of Type Strains, Phase III (KMG-III): the genomes of soil and plant-associated and newly described type strains.</title>
        <authorList>
            <person name="Whitman W."/>
        </authorList>
    </citation>
    <scope>NUCLEOTIDE SEQUENCE [LARGE SCALE GENOMIC DNA]</scope>
    <source>
        <strain evidence="2 3">CGMCC 1.7660</strain>
    </source>
</reference>
<feature type="transmembrane region" description="Helical" evidence="1">
    <location>
        <begin position="7"/>
        <end position="37"/>
    </location>
</feature>
<name>A0A4R6WQ62_9PROT</name>
<organism evidence="2 3">
    <name type="scientific">Dongia mobilis</name>
    <dbReference type="NCBI Taxonomy" id="578943"/>
    <lineage>
        <taxon>Bacteria</taxon>
        <taxon>Pseudomonadati</taxon>
        <taxon>Pseudomonadota</taxon>
        <taxon>Alphaproteobacteria</taxon>
        <taxon>Rhodospirillales</taxon>
        <taxon>Dongiaceae</taxon>
        <taxon>Dongia</taxon>
    </lineage>
</organism>
<evidence type="ECO:0000313" key="3">
    <source>
        <dbReference type="Proteomes" id="UP000295783"/>
    </source>
</evidence>
<dbReference type="OrthoDB" id="10020592at2"/>
<feature type="transmembrane region" description="Helical" evidence="1">
    <location>
        <begin position="57"/>
        <end position="78"/>
    </location>
</feature>
<accession>A0A4R6WQ62</accession>
<keyword evidence="3" id="KW-1185">Reference proteome</keyword>
<keyword evidence="1" id="KW-0472">Membrane</keyword>
<dbReference type="AlphaFoldDB" id="A0A4R6WQ62"/>